<evidence type="ECO:0000313" key="1">
    <source>
        <dbReference type="EMBL" id="KAH7858290.1"/>
    </source>
</evidence>
<protein>
    <submittedName>
        <fullName evidence="1">Uncharacterized protein</fullName>
    </submittedName>
</protein>
<dbReference type="Proteomes" id="UP000828048">
    <property type="component" value="Chromosome 3"/>
</dbReference>
<evidence type="ECO:0000313" key="2">
    <source>
        <dbReference type="Proteomes" id="UP000828048"/>
    </source>
</evidence>
<keyword evidence="2" id="KW-1185">Reference proteome</keyword>
<sequence length="154" mass="17885">MTLIKELNLRTCHKKVLKRTLFWGMFEAIIENQLSPTRCRKRGKMIIEIINTYDPVMGKFQVERESMELTCADMVSIFGISCGNQSVSLKYGCKEVKLVARREISESMLTSTSLKQLLKKYMGSDEKDDVEDVARLLCVYLFHTFSSRLEQWLN</sequence>
<organism evidence="1 2">
    <name type="scientific">Vaccinium darrowii</name>
    <dbReference type="NCBI Taxonomy" id="229202"/>
    <lineage>
        <taxon>Eukaryota</taxon>
        <taxon>Viridiplantae</taxon>
        <taxon>Streptophyta</taxon>
        <taxon>Embryophyta</taxon>
        <taxon>Tracheophyta</taxon>
        <taxon>Spermatophyta</taxon>
        <taxon>Magnoliopsida</taxon>
        <taxon>eudicotyledons</taxon>
        <taxon>Gunneridae</taxon>
        <taxon>Pentapetalae</taxon>
        <taxon>asterids</taxon>
        <taxon>Ericales</taxon>
        <taxon>Ericaceae</taxon>
        <taxon>Vaccinioideae</taxon>
        <taxon>Vaccinieae</taxon>
        <taxon>Vaccinium</taxon>
    </lineage>
</organism>
<proteinExistence type="predicted"/>
<dbReference type="EMBL" id="CM037153">
    <property type="protein sequence ID" value="KAH7858290.1"/>
    <property type="molecule type" value="Genomic_DNA"/>
</dbReference>
<gene>
    <name evidence="1" type="ORF">Vadar_022051</name>
</gene>
<accession>A0ACB7YXG4</accession>
<comment type="caution">
    <text evidence="1">The sequence shown here is derived from an EMBL/GenBank/DDBJ whole genome shotgun (WGS) entry which is preliminary data.</text>
</comment>
<reference evidence="1 2" key="1">
    <citation type="journal article" date="2021" name="Hortic Res">
        <title>High-quality reference genome and annotation aids understanding of berry development for evergreen blueberry (Vaccinium darrowii).</title>
        <authorList>
            <person name="Yu J."/>
            <person name="Hulse-Kemp A.M."/>
            <person name="Babiker E."/>
            <person name="Staton M."/>
        </authorList>
    </citation>
    <scope>NUCLEOTIDE SEQUENCE [LARGE SCALE GENOMIC DNA]</scope>
    <source>
        <strain evidence="2">cv. NJ 8807/NJ 8810</strain>
        <tissue evidence="1">Young leaf</tissue>
    </source>
</reference>
<name>A0ACB7YXG4_9ERIC</name>